<evidence type="ECO:0000313" key="1">
    <source>
        <dbReference type="EMBL" id="MBU9712256.1"/>
    </source>
</evidence>
<reference evidence="1 2" key="1">
    <citation type="submission" date="2021-06" db="EMBL/GenBank/DDBJ databases">
        <title>Bacillus sp. RD4P76, an endophyte from a halophyte.</title>
        <authorList>
            <person name="Sun J.-Q."/>
        </authorList>
    </citation>
    <scope>NUCLEOTIDE SEQUENCE [LARGE SCALE GENOMIC DNA]</scope>
    <source>
        <strain evidence="1 2">CGMCC 1.15917</strain>
    </source>
</reference>
<dbReference type="Proteomes" id="UP000784880">
    <property type="component" value="Unassembled WGS sequence"/>
</dbReference>
<comment type="caution">
    <text evidence="1">The sequence shown here is derived from an EMBL/GenBank/DDBJ whole genome shotgun (WGS) entry which is preliminary data.</text>
</comment>
<dbReference type="EMBL" id="JAHQCS010000095">
    <property type="protein sequence ID" value="MBU9712256.1"/>
    <property type="molecule type" value="Genomic_DNA"/>
</dbReference>
<accession>A0ABS6JF69</accession>
<sequence>MQRIIIIIGLLIGINSLFKNRFRMLNTFLSNKWLRRLSVALVMRIPAVREKMMYTMLR</sequence>
<name>A0ABS6JF69_9BACI</name>
<keyword evidence="2" id="KW-1185">Reference proteome</keyword>
<evidence type="ECO:0000313" key="2">
    <source>
        <dbReference type="Proteomes" id="UP000784880"/>
    </source>
</evidence>
<gene>
    <name evidence="1" type="ORF">KS419_10930</name>
</gene>
<proteinExistence type="predicted"/>
<dbReference type="RefSeq" id="WP_217066440.1">
    <property type="nucleotide sequence ID" value="NZ_JAHQCS010000095.1"/>
</dbReference>
<protein>
    <submittedName>
        <fullName evidence="1">Uncharacterized protein</fullName>
    </submittedName>
</protein>
<organism evidence="1 2">
    <name type="scientific">Evansella tamaricis</name>
    <dbReference type="NCBI Taxonomy" id="2069301"/>
    <lineage>
        <taxon>Bacteria</taxon>
        <taxon>Bacillati</taxon>
        <taxon>Bacillota</taxon>
        <taxon>Bacilli</taxon>
        <taxon>Bacillales</taxon>
        <taxon>Bacillaceae</taxon>
        <taxon>Evansella</taxon>
    </lineage>
</organism>